<dbReference type="Proteomes" id="UP000185766">
    <property type="component" value="Unassembled WGS sequence"/>
</dbReference>
<evidence type="ECO:0000313" key="3">
    <source>
        <dbReference type="Proteomes" id="UP000185766"/>
    </source>
</evidence>
<evidence type="ECO:0000313" key="2">
    <source>
        <dbReference type="EMBL" id="SEK41012.1"/>
    </source>
</evidence>
<keyword evidence="3" id="KW-1185">Reference proteome</keyword>
<evidence type="ECO:0000256" key="1">
    <source>
        <dbReference type="SAM" id="SignalP"/>
    </source>
</evidence>
<dbReference type="EMBL" id="FOAS01000002">
    <property type="protein sequence ID" value="SEK41012.1"/>
    <property type="molecule type" value="Genomic_DNA"/>
</dbReference>
<accession>A0A1H7GVD7</accession>
<sequence>MNSFSVRARAWALLLGMGACAPFTSYAAMQELADEDLADVHGQAFINLTTHSAGGLDFTRINLGLDIETQMNARKLQLGLYDRAGEAGNTADLDINAFALGTVNDATGQVNPFRIKDPYLEVAYRGSKIVGVRVGFGEAKGELSGEINRLTGNVPVFIKGTANAIYDKADAGQRFLLFLAGVYRSSQIEANAELVTPGGQVDPVRATHSGIPNGSGMECVSGCAGGWTDALLGAFASNNCSILGIATCFGLNQFQTLPVGDLSRAGMDGAVRDMFISMQTESLTWKGSSGQPDVNAIVGAFMNLPKYVDANGQLKAPIQLDFGQALNGIPRKDTCFGASNGSTAQGGC</sequence>
<gene>
    <name evidence="2" type="ORF">SAMN05216214_102172</name>
</gene>
<dbReference type="STRING" id="1429083.GCA_001885685_02939"/>
<dbReference type="PROSITE" id="PS51257">
    <property type="entry name" value="PROKAR_LIPOPROTEIN"/>
    <property type="match status" value="1"/>
</dbReference>
<organism evidence="2 3">
    <name type="scientific">Atopomonas hussainii</name>
    <dbReference type="NCBI Taxonomy" id="1429083"/>
    <lineage>
        <taxon>Bacteria</taxon>
        <taxon>Pseudomonadati</taxon>
        <taxon>Pseudomonadota</taxon>
        <taxon>Gammaproteobacteria</taxon>
        <taxon>Pseudomonadales</taxon>
        <taxon>Pseudomonadaceae</taxon>
        <taxon>Atopomonas</taxon>
    </lineage>
</organism>
<proteinExistence type="predicted"/>
<protein>
    <submittedName>
        <fullName evidence="2">Uncharacterized protein</fullName>
    </submittedName>
</protein>
<dbReference type="RefSeq" id="WP_074864730.1">
    <property type="nucleotide sequence ID" value="NZ_FOAS01000002.1"/>
</dbReference>
<reference evidence="2 3" key="1">
    <citation type="submission" date="2016-10" db="EMBL/GenBank/DDBJ databases">
        <authorList>
            <person name="de Groot N.N."/>
        </authorList>
    </citation>
    <scope>NUCLEOTIDE SEQUENCE [LARGE SCALE GENOMIC DNA]</scope>
    <source>
        <strain evidence="2 3">JCM 19513</strain>
    </source>
</reference>
<feature type="signal peptide" evidence="1">
    <location>
        <begin position="1"/>
        <end position="27"/>
    </location>
</feature>
<dbReference type="AlphaFoldDB" id="A0A1H7GVD7"/>
<name>A0A1H7GVD7_9GAMM</name>
<feature type="chain" id="PRO_5010263808" evidence="1">
    <location>
        <begin position="28"/>
        <end position="348"/>
    </location>
</feature>
<keyword evidence="1" id="KW-0732">Signal</keyword>